<keyword evidence="2" id="KW-1185">Reference proteome</keyword>
<dbReference type="Proteomes" id="UP000027456">
    <property type="component" value="Unassembled WGS sequence"/>
</dbReference>
<evidence type="ECO:0000313" key="2">
    <source>
        <dbReference type="Proteomes" id="UP000027456"/>
    </source>
</evidence>
<sequence>MAVCHTPRDDLRIVFGIRSCLKQMLYVIGTVNKRNAPGAEVSFLIQYLIAGIYAQSEVHRALVPKTMLQNQTKFWILRRSDFVPVLDHLWRGVSSGGRPVRWNDYMRSLEAMPSVIT</sequence>
<dbReference type="HOGENOM" id="CLU_2086135_0_0_1"/>
<accession>A0A074RLK8</accession>
<organism evidence="1 2">
    <name type="scientific">Rhizoctonia solani 123E</name>
    <dbReference type="NCBI Taxonomy" id="1423351"/>
    <lineage>
        <taxon>Eukaryota</taxon>
        <taxon>Fungi</taxon>
        <taxon>Dikarya</taxon>
        <taxon>Basidiomycota</taxon>
        <taxon>Agaricomycotina</taxon>
        <taxon>Agaricomycetes</taxon>
        <taxon>Cantharellales</taxon>
        <taxon>Ceratobasidiaceae</taxon>
        <taxon>Rhizoctonia</taxon>
    </lineage>
</organism>
<proteinExistence type="predicted"/>
<reference evidence="1 2" key="1">
    <citation type="submission" date="2013-12" db="EMBL/GenBank/DDBJ databases">
        <authorList>
            <person name="Cubeta M."/>
            <person name="Pakala S."/>
            <person name="Fedorova N."/>
            <person name="Thomas E."/>
            <person name="Dean R."/>
            <person name="Jabaji S."/>
            <person name="Neate S."/>
            <person name="Toda T."/>
            <person name="Tavantzis S."/>
            <person name="Vilgalys R."/>
            <person name="Bharathan N."/>
            <person name="Pakala S."/>
            <person name="Losada L.S."/>
            <person name="Zafar N."/>
            <person name="Nierman W."/>
        </authorList>
    </citation>
    <scope>NUCLEOTIDE SEQUENCE [LARGE SCALE GENOMIC DNA]</scope>
    <source>
        <strain evidence="1 2">123E</strain>
    </source>
</reference>
<comment type="caution">
    <text evidence="1">The sequence shown here is derived from an EMBL/GenBank/DDBJ whole genome shotgun (WGS) entry which is preliminary data.</text>
</comment>
<protein>
    <submittedName>
        <fullName evidence="1">Putative fungal zn(2)-cys(6) binuclear cluster domain protein</fullName>
    </submittedName>
</protein>
<dbReference type="AlphaFoldDB" id="A0A074RLK8"/>
<dbReference type="EMBL" id="AZST01001623">
    <property type="protein sequence ID" value="KEP45623.1"/>
    <property type="molecule type" value="Genomic_DNA"/>
</dbReference>
<gene>
    <name evidence="1" type="ORF">V565_254630</name>
</gene>
<dbReference type="OrthoDB" id="3222349at2759"/>
<name>A0A074RLK8_9AGAM</name>
<evidence type="ECO:0000313" key="1">
    <source>
        <dbReference type="EMBL" id="KEP45623.1"/>
    </source>
</evidence>